<evidence type="ECO:0000313" key="4">
    <source>
        <dbReference type="Proteomes" id="UP001610446"/>
    </source>
</evidence>
<dbReference type="Pfam" id="PF00931">
    <property type="entry name" value="NB-ARC"/>
    <property type="match status" value="1"/>
</dbReference>
<accession>A0ABR4J6F7</accession>
<feature type="compositionally biased region" description="Low complexity" evidence="1">
    <location>
        <begin position="1235"/>
        <end position="1257"/>
    </location>
</feature>
<dbReference type="EMBL" id="JBFXLU010000198">
    <property type="protein sequence ID" value="KAL2835613.1"/>
    <property type="molecule type" value="Genomic_DNA"/>
</dbReference>
<feature type="compositionally biased region" description="Low complexity" evidence="1">
    <location>
        <begin position="877"/>
        <end position="892"/>
    </location>
</feature>
<feature type="region of interest" description="Disordered" evidence="1">
    <location>
        <begin position="315"/>
        <end position="347"/>
    </location>
</feature>
<gene>
    <name evidence="3" type="ORF">BJY01DRAFT_258990</name>
</gene>
<evidence type="ECO:0000256" key="1">
    <source>
        <dbReference type="SAM" id="MobiDB-lite"/>
    </source>
</evidence>
<feature type="region of interest" description="Disordered" evidence="1">
    <location>
        <begin position="1194"/>
        <end position="1297"/>
    </location>
</feature>
<feature type="region of interest" description="Disordered" evidence="1">
    <location>
        <begin position="859"/>
        <end position="898"/>
    </location>
</feature>
<dbReference type="InterPro" id="IPR027417">
    <property type="entry name" value="P-loop_NTPase"/>
</dbReference>
<organism evidence="3 4">
    <name type="scientific">Aspergillus pseudoustus</name>
    <dbReference type="NCBI Taxonomy" id="1810923"/>
    <lineage>
        <taxon>Eukaryota</taxon>
        <taxon>Fungi</taxon>
        <taxon>Dikarya</taxon>
        <taxon>Ascomycota</taxon>
        <taxon>Pezizomycotina</taxon>
        <taxon>Eurotiomycetes</taxon>
        <taxon>Eurotiomycetidae</taxon>
        <taxon>Eurotiales</taxon>
        <taxon>Aspergillaceae</taxon>
        <taxon>Aspergillus</taxon>
        <taxon>Aspergillus subgen. Nidulantes</taxon>
    </lineage>
</organism>
<dbReference type="InterPro" id="IPR002182">
    <property type="entry name" value="NB-ARC"/>
</dbReference>
<keyword evidence="4" id="KW-1185">Reference proteome</keyword>
<sequence length="1491" mass="166420">MDLASRIKQFGLTQVYESPNPLVDIVFVHGLNGHPHRTWTSTKTGAFWPVDLLPEVLDQNRVRILTYGYNANVTSFTDGASKDRILNHSETLAAQLAANRTIKKCTDRPIIFVCHSLGGLVVKRALIYSRSLTNEKVEHLRSIYVSTYGILFLGTPHNGSEVAKWGLLLQNICAAVLPKKFMESSPQLVKALKTNNETLQNINSLFTDMIPRFHIYFFHETLSTDVKGTRELIVDESSAAPYADGVERMGIEADHSHMCKFDDENAPGYETVAEALLRYSRDAPATIQERWREEEKTRMIIRTQKAREIFGDASVGGVGQADRSAPSVNPVKYLPPPDKPPSPVSDLVNSTDLSLSRSWQREPLWVVPSGFHRNATFFGMTKPLETLHARLFKVKKRAEHLTAVLIAGVPGSGKSHLARQYVWTHRDDYPGGIFWVDAKSRQSTYKCFWDIAQAATLTDGEEFQNPDTKSSSKYVDTVRQWLQTRQEWLLVFDGISFNHDEDINHFKQFLPFRERCSIIYTSVDKTLRKKQRLYEPYCLQVPPLEIEDACKLLFKDLGIKRPTKEQIRKATEVVTHYECLPLAIHAISHRLSATDKPIEKYHINSHLIDEKLAEPFLSIMYDLYWGEHFPALNLINLLSFLGHQVPVGLIILGKSFLETWNIEVFTSSRHGERGDLDTTLGILIRYGLIERTSDQYPLLQTPSPRSEKYALDPKAVMPDLSESQTESSQEGFFTTYHSSGVSDIIKIHSVVQGFCRDELKIMDKEISDQPGSSQVSTGFYDSWLVVATRLFCTSFENAKCRMDRVDDCGSVKDYREYETHASQLLKNYPKRNRAPYGIVADSLKQLKEALKTIRSEIDRISPSSSQESIRKHRSVFDRSSSSSSFPDSTASDGPSRQLTLDFSDEIVRSESPEQRMSPQKVNLGPIIPHIFRRSTHETDEQDDAFLRRDRYSKNDGYVTDDESSKARSPAMSQISVGTERPRSHPSSPPQDDDGWHVVENPVRNRPVQKTQLERPKQRRTGQAPSRPNPLRRRPAFPRSIGDSKPAAPVLEKTPAWRSAPEVLKARDIPHRTASEALVAVRKGSPPTSTSNENLNRSRIGHGQKENAPTYASVVKLAHHIPPDQTPSQLHSQPSSHLDALDLMGAPDHHYYGTHRASNPRIVPADLSASTPILGLPYERNIEVKISQRVRENNAPVPAPATGVPSAFTSKSSTSLSSINPHPSAIMPGASPPSSLPASGSEPMSRNPSGQSQSQQSGTWSSATVTVNDPQYRGFAPRLSPLSSTFQQAQTQPPHYTQQQSTHVLTGAGSWTSDVPTLSGQRVSPVPVTLQGPVTGAGQGPSYAAVAQRRYIPPLDMGLDFEMDPEPEVQDSIWSPPASVAGGAAVTATGGAGVGQMMHFGTHAAVDLRTARWRFQAQARAQGQGRGQARTHLQPSQYHIYHDNRSGPLMPVSSSSKQNEFEYERDATQDSGYGFSFVFLFSGFTEKRDAWV</sequence>
<feature type="region of interest" description="Disordered" evidence="1">
    <location>
        <begin position="1079"/>
        <end position="1105"/>
    </location>
</feature>
<name>A0ABR4J6F7_9EURO</name>
<feature type="compositionally biased region" description="Polar residues" evidence="1">
    <location>
        <begin position="1085"/>
        <end position="1096"/>
    </location>
</feature>
<feature type="region of interest" description="Disordered" evidence="1">
    <location>
        <begin position="932"/>
        <end position="1053"/>
    </location>
</feature>
<reference evidence="3 4" key="1">
    <citation type="submission" date="2024-07" db="EMBL/GenBank/DDBJ databases">
        <title>Section-level genome sequencing and comparative genomics of Aspergillus sections Usti and Cavernicolus.</title>
        <authorList>
            <consortium name="Lawrence Berkeley National Laboratory"/>
            <person name="Nybo J.L."/>
            <person name="Vesth T.C."/>
            <person name="Theobald S."/>
            <person name="Frisvad J.C."/>
            <person name="Larsen T.O."/>
            <person name="Kjaerboelling I."/>
            <person name="Rothschild-Mancinelli K."/>
            <person name="Lyhne E.K."/>
            <person name="Kogle M.E."/>
            <person name="Barry K."/>
            <person name="Clum A."/>
            <person name="Na H."/>
            <person name="Ledsgaard L."/>
            <person name="Lin J."/>
            <person name="Lipzen A."/>
            <person name="Kuo A."/>
            <person name="Riley R."/>
            <person name="Mondo S."/>
            <person name="Labutti K."/>
            <person name="Haridas S."/>
            <person name="Pangalinan J."/>
            <person name="Salamov A.A."/>
            <person name="Simmons B.A."/>
            <person name="Magnuson J.K."/>
            <person name="Chen J."/>
            <person name="Drula E."/>
            <person name="Henrissat B."/>
            <person name="Wiebenga A."/>
            <person name="Lubbers R.J."/>
            <person name="Gomes A.C."/>
            <person name="Makela M.R."/>
            <person name="Stajich J."/>
            <person name="Grigoriev I.V."/>
            <person name="Mortensen U.H."/>
            <person name="De Vries R.P."/>
            <person name="Baker S.E."/>
            <person name="Andersen M.R."/>
        </authorList>
    </citation>
    <scope>NUCLEOTIDE SEQUENCE [LARGE SCALE GENOMIC DNA]</scope>
    <source>
        <strain evidence="3 4">CBS 123904</strain>
    </source>
</reference>
<feature type="compositionally biased region" description="Polar residues" evidence="1">
    <location>
        <begin position="1280"/>
        <end position="1297"/>
    </location>
</feature>
<dbReference type="SUPFAM" id="SSF53474">
    <property type="entry name" value="alpha/beta-Hydrolases"/>
    <property type="match status" value="1"/>
</dbReference>
<feature type="compositionally biased region" description="Polar residues" evidence="1">
    <location>
        <begin position="1258"/>
        <end position="1268"/>
    </location>
</feature>
<evidence type="ECO:0000313" key="3">
    <source>
        <dbReference type="EMBL" id="KAL2835613.1"/>
    </source>
</evidence>
<feature type="compositionally biased region" description="Basic and acidic residues" evidence="1">
    <location>
        <begin position="934"/>
        <end position="953"/>
    </location>
</feature>
<dbReference type="Gene3D" id="3.40.50.300">
    <property type="entry name" value="P-loop containing nucleotide triphosphate hydrolases"/>
    <property type="match status" value="1"/>
</dbReference>
<proteinExistence type="predicted"/>
<dbReference type="SUPFAM" id="SSF52540">
    <property type="entry name" value="P-loop containing nucleoside triphosphate hydrolases"/>
    <property type="match status" value="1"/>
</dbReference>
<dbReference type="InterPro" id="IPR029058">
    <property type="entry name" value="AB_hydrolase_fold"/>
</dbReference>
<comment type="caution">
    <text evidence="3">The sequence shown here is derived from an EMBL/GenBank/DDBJ whole genome shotgun (WGS) entry which is preliminary data.</text>
</comment>
<feature type="compositionally biased region" description="Low complexity" evidence="1">
    <location>
        <begin position="1205"/>
        <end position="1217"/>
    </location>
</feature>
<dbReference type="PANTHER" id="PTHR48187">
    <property type="entry name" value="LD21810P"/>
    <property type="match status" value="1"/>
</dbReference>
<evidence type="ECO:0000259" key="2">
    <source>
        <dbReference type="Pfam" id="PF00931"/>
    </source>
</evidence>
<dbReference type="PANTHER" id="PTHR48187:SF2">
    <property type="entry name" value="LD21810P"/>
    <property type="match status" value="1"/>
</dbReference>
<feature type="compositionally biased region" description="Pro residues" evidence="1">
    <location>
        <begin position="333"/>
        <end position="343"/>
    </location>
</feature>
<protein>
    <recommendedName>
        <fullName evidence="2">NB-ARC domain-containing protein</fullName>
    </recommendedName>
</protein>
<dbReference type="Gene3D" id="3.40.50.1820">
    <property type="entry name" value="alpha/beta hydrolase"/>
    <property type="match status" value="1"/>
</dbReference>
<feature type="domain" description="NB-ARC" evidence="2">
    <location>
        <begin position="382"/>
        <end position="555"/>
    </location>
</feature>
<dbReference type="Proteomes" id="UP001610446">
    <property type="component" value="Unassembled WGS sequence"/>
</dbReference>